<dbReference type="PANTHER" id="PTHR34023">
    <property type="entry name" value="RNASE H DOMAIN-CONTAINING PROTEIN"/>
    <property type="match status" value="1"/>
</dbReference>
<dbReference type="GO" id="GO:0003676">
    <property type="term" value="F:nucleic acid binding"/>
    <property type="evidence" value="ECO:0007669"/>
    <property type="project" value="InterPro"/>
</dbReference>
<protein>
    <recommendedName>
        <fullName evidence="1">RNase H type-1 domain-containing protein</fullName>
    </recommendedName>
</protein>
<feature type="domain" description="RNase H type-1" evidence="1">
    <location>
        <begin position="2"/>
        <end position="56"/>
    </location>
</feature>
<dbReference type="InterPro" id="IPR012337">
    <property type="entry name" value="RNaseH-like_sf"/>
</dbReference>
<gene>
    <name evidence="2" type="ORF">LITE_LOCUS30087</name>
    <name evidence="3" type="ORF">LITE_LOCUS31083</name>
</gene>
<accession>A0AAV0N0I7</accession>
<keyword evidence="4" id="KW-1185">Reference proteome</keyword>
<organism evidence="3 4">
    <name type="scientific">Linum tenue</name>
    <dbReference type="NCBI Taxonomy" id="586396"/>
    <lineage>
        <taxon>Eukaryota</taxon>
        <taxon>Viridiplantae</taxon>
        <taxon>Streptophyta</taxon>
        <taxon>Embryophyta</taxon>
        <taxon>Tracheophyta</taxon>
        <taxon>Spermatophyta</taxon>
        <taxon>Magnoliopsida</taxon>
        <taxon>eudicotyledons</taxon>
        <taxon>Gunneridae</taxon>
        <taxon>Pentapetalae</taxon>
        <taxon>rosids</taxon>
        <taxon>fabids</taxon>
        <taxon>Malpighiales</taxon>
        <taxon>Linaceae</taxon>
        <taxon>Linum</taxon>
    </lineage>
</organism>
<dbReference type="InterPro" id="IPR044730">
    <property type="entry name" value="RNase_H-like_dom_plant"/>
</dbReference>
<dbReference type="Pfam" id="PF13456">
    <property type="entry name" value="RVT_3"/>
    <property type="match status" value="1"/>
</dbReference>
<dbReference type="PANTHER" id="PTHR34023:SF4">
    <property type="entry name" value="RNASE H TYPE-1 DOMAIN-CONTAINING PROTEIN"/>
    <property type="match status" value="1"/>
</dbReference>
<sequence length="91" mass="10457">MDSTTAINILTASEHMEQRYFILVQQFQELLNKSWEVKISHIYREGNKVADFLANKGHSSSIGYHDFDVSDAGLSFWILYDCLGISQTRLI</sequence>
<evidence type="ECO:0000313" key="2">
    <source>
        <dbReference type="EMBL" id="CAI0449234.1"/>
    </source>
</evidence>
<proteinExistence type="predicted"/>
<dbReference type="Gene3D" id="3.30.420.10">
    <property type="entry name" value="Ribonuclease H-like superfamily/Ribonuclease H"/>
    <property type="match status" value="1"/>
</dbReference>
<dbReference type="Proteomes" id="UP001154282">
    <property type="component" value="Unassembled WGS sequence"/>
</dbReference>
<dbReference type="InterPro" id="IPR036397">
    <property type="entry name" value="RNaseH_sf"/>
</dbReference>
<dbReference type="InterPro" id="IPR002156">
    <property type="entry name" value="RNaseH_domain"/>
</dbReference>
<evidence type="ECO:0000313" key="3">
    <source>
        <dbReference type="EMBL" id="CAI0452062.1"/>
    </source>
</evidence>
<dbReference type="SUPFAM" id="SSF53098">
    <property type="entry name" value="Ribonuclease H-like"/>
    <property type="match status" value="1"/>
</dbReference>
<reference evidence="3" key="1">
    <citation type="submission" date="2022-08" db="EMBL/GenBank/DDBJ databases">
        <authorList>
            <person name="Gutierrez-Valencia J."/>
        </authorList>
    </citation>
    <scope>NUCLEOTIDE SEQUENCE</scope>
</reference>
<comment type="caution">
    <text evidence="3">The sequence shown here is derived from an EMBL/GenBank/DDBJ whole genome shotgun (WGS) entry which is preliminary data.</text>
</comment>
<dbReference type="EMBL" id="CAMGYJ010000007">
    <property type="protein sequence ID" value="CAI0452062.1"/>
    <property type="molecule type" value="Genomic_DNA"/>
</dbReference>
<evidence type="ECO:0000313" key="4">
    <source>
        <dbReference type="Proteomes" id="UP001154282"/>
    </source>
</evidence>
<dbReference type="GO" id="GO:0004523">
    <property type="term" value="F:RNA-DNA hybrid ribonuclease activity"/>
    <property type="evidence" value="ECO:0007669"/>
    <property type="project" value="InterPro"/>
</dbReference>
<evidence type="ECO:0000259" key="1">
    <source>
        <dbReference type="Pfam" id="PF13456"/>
    </source>
</evidence>
<name>A0AAV0N0I7_9ROSI</name>
<dbReference type="EMBL" id="CAMGYJ010000007">
    <property type="protein sequence ID" value="CAI0449234.1"/>
    <property type="molecule type" value="Genomic_DNA"/>
</dbReference>
<dbReference type="AlphaFoldDB" id="A0AAV0N0I7"/>
<dbReference type="CDD" id="cd06222">
    <property type="entry name" value="RNase_H_like"/>
    <property type="match status" value="1"/>
</dbReference>